<evidence type="ECO:0000256" key="3">
    <source>
        <dbReference type="ARBA" id="ARBA00023163"/>
    </source>
</evidence>
<keyword evidence="2" id="KW-0238">DNA-binding</keyword>
<accession>A0A2T0TZR8</accession>
<dbReference type="PANTHER" id="PTHR44688:SF16">
    <property type="entry name" value="DNA-BINDING TRANSCRIPTIONAL ACTIVATOR DEVR_DOSR"/>
    <property type="match status" value="1"/>
</dbReference>
<gene>
    <name evidence="5" type="ORF">LY71_102241</name>
</gene>
<keyword evidence="6" id="KW-1185">Reference proteome</keyword>
<dbReference type="InterPro" id="IPR016032">
    <property type="entry name" value="Sig_transdc_resp-reg_C-effctor"/>
</dbReference>
<keyword evidence="3" id="KW-0804">Transcription</keyword>
<evidence type="ECO:0000313" key="5">
    <source>
        <dbReference type="EMBL" id="PRY51176.1"/>
    </source>
</evidence>
<feature type="domain" description="HTH luxR-type" evidence="4">
    <location>
        <begin position="95"/>
        <end position="160"/>
    </location>
</feature>
<dbReference type="Proteomes" id="UP000239210">
    <property type="component" value="Unassembled WGS sequence"/>
</dbReference>
<proteinExistence type="predicted"/>
<dbReference type="GO" id="GO:0003677">
    <property type="term" value="F:DNA binding"/>
    <property type="evidence" value="ECO:0007669"/>
    <property type="project" value="UniProtKB-KW"/>
</dbReference>
<evidence type="ECO:0000256" key="1">
    <source>
        <dbReference type="ARBA" id="ARBA00023015"/>
    </source>
</evidence>
<dbReference type="SMART" id="SM00421">
    <property type="entry name" value="HTH_LUXR"/>
    <property type="match status" value="1"/>
</dbReference>
<dbReference type="AlphaFoldDB" id="A0A2T0TZR8"/>
<dbReference type="InterPro" id="IPR000792">
    <property type="entry name" value="Tscrpt_reg_LuxR_C"/>
</dbReference>
<dbReference type="PANTHER" id="PTHR44688">
    <property type="entry name" value="DNA-BINDING TRANSCRIPTIONAL ACTIVATOR DEVR_DOSR"/>
    <property type="match status" value="1"/>
</dbReference>
<evidence type="ECO:0000256" key="2">
    <source>
        <dbReference type="ARBA" id="ARBA00023125"/>
    </source>
</evidence>
<dbReference type="EMBL" id="PVTG01000002">
    <property type="protein sequence ID" value="PRY51176.1"/>
    <property type="molecule type" value="Genomic_DNA"/>
</dbReference>
<protein>
    <submittedName>
        <fullName evidence="5">Regulatory LuxR family protein</fullName>
    </submittedName>
</protein>
<dbReference type="SUPFAM" id="SSF46894">
    <property type="entry name" value="C-terminal effector domain of the bipartite response regulators"/>
    <property type="match status" value="1"/>
</dbReference>
<dbReference type="Gene3D" id="1.10.10.10">
    <property type="entry name" value="Winged helix-like DNA-binding domain superfamily/Winged helix DNA-binding domain"/>
    <property type="match status" value="1"/>
</dbReference>
<name>A0A2T0TZR8_9ACTN</name>
<dbReference type="InterPro" id="IPR036388">
    <property type="entry name" value="WH-like_DNA-bd_sf"/>
</dbReference>
<dbReference type="Pfam" id="PF00196">
    <property type="entry name" value="GerE"/>
    <property type="match status" value="1"/>
</dbReference>
<dbReference type="PRINTS" id="PR00038">
    <property type="entry name" value="HTHLUXR"/>
</dbReference>
<dbReference type="RefSeq" id="WP_245887652.1">
    <property type="nucleotide sequence ID" value="NZ_PVTG01000002.1"/>
</dbReference>
<keyword evidence="1" id="KW-0805">Transcription regulation</keyword>
<dbReference type="PROSITE" id="PS50043">
    <property type="entry name" value="HTH_LUXR_2"/>
    <property type="match status" value="1"/>
</dbReference>
<reference evidence="5 6" key="1">
    <citation type="submission" date="2018-03" db="EMBL/GenBank/DDBJ databases">
        <title>Genomic Encyclopedia of Archaeal and Bacterial Type Strains, Phase II (KMG-II): from individual species to whole genera.</title>
        <authorList>
            <person name="Goeker M."/>
        </authorList>
    </citation>
    <scope>NUCLEOTIDE SEQUENCE [LARGE SCALE GENOMIC DNA]</scope>
    <source>
        <strain evidence="5 6">DSM 45416</strain>
    </source>
</reference>
<evidence type="ECO:0000259" key="4">
    <source>
        <dbReference type="PROSITE" id="PS50043"/>
    </source>
</evidence>
<dbReference type="GO" id="GO:0006355">
    <property type="term" value="P:regulation of DNA-templated transcription"/>
    <property type="evidence" value="ECO:0007669"/>
    <property type="project" value="InterPro"/>
</dbReference>
<sequence length="172" mass="18023">MAAAARLVRGATAGMVLCRDRATRPLPGLDGDALLAEGSPVVSIARSCIDDGRVFASFLWPRGGRHAPDGHVRVTVLAAPGEASARLLGTVVLSPVTHLRGLTPRELEVLGLLVDGCSNQQIARALVVAPRTVAAHLEHVLVKLDAPTRTLAAVRAEREGLYVPLVPSPCRA</sequence>
<dbReference type="CDD" id="cd06170">
    <property type="entry name" value="LuxR_C_like"/>
    <property type="match status" value="1"/>
</dbReference>
<comment type="caution">
    <text evidence="5">The sequence shown here is derived from an EMBL/GenBank/DDBJ whole genome shotgun (WGS) entry which is preliminary data.</text>
</comment>
<organism evidence="5 6">
    <name type="scientific">Geodermatophilus tzadiensis</name>
    <dbReference type="NCBI Taxonomy" id="1137988"/>
    <lineage>
        <taxon>Bacteria</taxon>
        <taxon>Bacillati</taxon>
        <taxon>Actinomycetota</taxon>
        <taxon>Actinomycetes</taxon>
        <taxon>Geodermatophilales</taxon>
        <taxon>Geodermatophilaceae</taxon>
        <taxon>Geodermatophilus</taxon>
    </lineage>
</organism>
<evidence type="ECO:0000313" key="6">
    <source>
        <dbReference type="Proteomes" id="UP000239210"/>
    </source>
</evidence>
<dbReference type="PROSITE" id="PS00622">
    <property type="entry name" value="HTH_LUXR_1"/>
    <property type="match status" value="1"/>
</dbReference>